<evidence type="ECO:0000313" key="1">
    <source>
        <dbReference type="EMBL" id="MBA2933517.1"/>
    </source>
</evidence>
<dbReference type="RefSeq" id="WP_160363341.1">
    <property type="nucleotide sequence ID" value="NZ_JACEIB010000003.1"/>
</dbReference>
<dbReference type="AlphaFoldDB" id="A0A838L372"/>
<name>A0A838L372_9SPHN</name>
<accession>A0A838L372</accession>
<reference evidence="1 2" key="1">
    <citation type="submission" date="2020-07" db="EMBL/GenBank/DDBJ databases">
        <authorList>
            <person name="Sun Q."/>
        </authorList>
    </citation>
    <scope>NUCLEOTIDE SEQUENCE [LARGE SCALE GENOMIC DNA]</scope>
    <source>
        <strain evidence="1 2">CGMCC 1.13654</strain>
    </source>
</reference>
<protein>
    <submittedName>
        <fullName evidence="1">Uncharacterized protein</fullName>
    </submittedName>
</protein>
<gene>
    <name evidence="1" type="ORF">HZF05_05345</name>
</gene>
<sequence length="106" mass="12185">MKWVRSAFWVGRAKDGEEAHLRRAVDTDLVPRLRTFPGVHTVKALWPRSREDSPPDIFCQVIVEFDDRNGLDRMLASNERKATRPLVHDLASRFDGTISHIDFEVG</sequence>
<dbReference type="SUPFAM" id="SSF54909">
    <property type="entry name" value="Dimeric alpha+beta barrel"/>
    <property type="match status" value="1"/>
</dbReference>
<proteinExistence type="predicted"/>
<dbReference type="EMBL" id="JACEIB010000003">
    <property type="protein sequence ID" value="MBA2933517.1"/>
    <property type="molecule type" value="Genomic_DNA"/>
</dbReference>
<evidence type="ECO:0000313" key="2">
    <source>
        <dbReference type="Proteomes" id="UP000570166"/>
    </source>
</evidence>
<keyword evidence="2" id="KW-1185">Reference proteome</keyword>
<dbReference type="Gene3D" id="3.30.70.100">
    <property type="match status" value="1"/>
</dbReference>
<organism evidence="1 2">
    <name type="scientific">Sphingomonas chungangi</name>
    <dbReference type="NCBI Taxonomy" id="2683589"/>
    <lineage>
        <taxon>Bacteria</taxon>
        <taxon>Pseudomonadati</taxon>
        <taxon>Pseudomonadota</taxon>
        <taxon>Alphaproteobacteria</taxon>
        <taxon>Sphingomonadales</taxon>
        <taxon>Sphingomonadaceae</taxon>
        <taxon>Sphingomonas</taxon>
    </lineage>
</organism>
<dbReference type="Proteomes" id="UP000570166">
    <property type="component" value="Unassembled WGS sequence"/>
</dbReference>
<comment type="caution">
    <text evidence="1">The sequence shown here is derived from an EMBL/GenBank/DDBJ whole genome shotgun (WGS) entry which is preliminary data.</text>
</comment>
<dbReference type="InterPro" id="IPR011008">
    <property type="entry name" value="Dimeric_a/b-barrel"/>
</dbReference>